<accession>A0ABY8RA40</accession>
<keyword evidence="1" id="KW-1133">Transmembrane helix</keyword>
<feature type="transmembrane region" description="Helical" evidence="1">
    <location>
        <begin position="7"/>
        <end position="23"/>
    </location>
</feature>
<keyword evidence="2" id="KW-0614">Plasmid</keyword>
<organism evidence="2 3">
    <name type="scientific">Paraclostridium bifermentans</name>
    <name type="common">Clostridium bifermentans</name>
    <dbReference type="NCBI Taxonomy" id="1490"/>
    <lineage>
        <taxon>Bacteria</taxon>
        <taxon>Bacillati</taxon>
        <taxon>Bacillota</taxon>
        <taxon>Clostridia</taxon>
        <taxon>Peptostreptococcales</taxon>
        <taxon>Peptostreptococcaceae</taxon>
        <taxon>Paraclostridium</taxon>
    </lineage>
</organism>
<keyword evidence="1" id="KW-0812">Transmembrane</keyword>
<dbReference type="Proteomes" id="UP001239169">
    <property type="component" value="Plasmid unnamed5"/>
</dbReference>
<evidence type="ECO:0000313" key="2">
    <source>
        <dbReference type="EMBL" id="WGX77622.1"/>
    </source>
</evidence>
<proteinExistence type="predicted"/>
<name>A0ABY8RA40_PARBF</name>
<keyword evidence="3" id="KW-1185">Reference proteome</keyword>
<reference evidence="2 3" key="1">
    <citation type="submission" date="2023-04" db="EMBL/GenBank/DDBJ databases">
        <title>Bacteria Genome Submission.</title>
        <authorList>
            <person name="Isaac P."/>
        </authorList>
    </citation>
    <scope>NUCLEOTIDE SEQUENCE [LARGE SCALE GENOMIC DNA]</scope>
    <source>
        <strain evidence="2 3">SampleS7P1</strain>
        <plasmid evidence="2 3">unnamed5</plasmid>
    </source>
</reference>
<evidence type="ECO:0000256" key="1">
    <source>
        <dbReference type="SAM" id="Phobius"/>
    </source>
</evidence>
<dbReference type="EMBL" id="CP124690">
    <property type="protein sequence ID" value="WGX77622.1"/>
    <property type="molecule type" value="Genomic_DNA"/>
</dbReference>
<geneLocation type="plasmid" evidence="2 3">
    <name>unnamed5</name>
</geneLocation>
<feature type="transmembrane region" description="Helical" evidence="1">
    <location>
        <begin position="65"/>
        <end position="86"/>
    </location>
</feature>
<feature type="transmembrane region" description="Helical" evidence="1">
    <location>
        <begin position="29"/>
        <end position="45"/>
    </location>
</feature>
<dbReference type="RefSeq" id="WP_150843539.1">
    <property type="nucleotide sequence ID" value="NZ_BROK01000039.1"/>
</dbReference>
<sequence length="121" mass="14229">MKKTIHKHSYFLGFLGFLGFSGVNNDPIFFLNFAFFGCFAYFWWFKLGLTEDERLIADRYKAGSISFRICFSIAFLLSLFIGQFSLDFELLYKIQLIILSLTFAISVNLWAYLTYKFDLED</sequence>
<protein>
    <submittedName>
        <fullName evidence="2">DUF3796 domain-containing protein</fullName>
    </submittedName>
</protein>
<keyword evidence="1" id="KW-0472">Membrane</keyword>
<feature type="transmembrane region" description="Helical" evidence="1">
    <location>
        <begin position="92"/>
        <end position="113"/>
    </location>
</feature>
<gene>
    <name evidence="2" type="ORF">QJS64_20850</name>
</gene>
<evidence type="ECO:0000313" key="3">
    <source>
        <dbReference type="Proteomes" id="UP001239169"/>
    </source>
</evidence>